<organism evidence="2 3">
    <name type="scientific">Agrobacterium vitis</name>
    <name type="common">Rhizobium vitis</name>
    <dbReference type="NCBI Taxonomy" id="373"/>
    <lineage>
        <taxon>Bacteria</taxon>
        <taxon>Pseudomonadati</taxon>
        <taxon>Pseudomonadota</taxon>
        <taxon>Alphaproteobacteria</taxon>
        <taxon>Hyphomicrobiales</taxon>
        <taxon>Rhizobiaceae</taxon>
        <taxon>Rhizobium/Agrobacterium group</taxon>
        <taxon>Agrobacterium</taxon>
    </lineage>
</organism>
<sequence length="109" mass="11853">MKAGLAWPKWGDVKYPLTQSDRYARIEQMCSINQAAGLMAVSWGLFQVCQSARKVDPISASNVGSDAILVAESLSGSDDARLEEVDFSSTVHLAFYKLQLGDLPLCLSI</sequence>
<comment type="caution">
    <text evidence="2">The sequence shown here is derived from an EMBL/GenBank/DDBJ whole genome shotgun (WGS) entry which is preliminary data.</text>
</comment>
<dbReference type="RefSeq" id="WP_081088887.1">
    <property type="nucleotide sequence ID" value="NZ_CP055265.1"/>
</dbReference>
<dbReference type="GeneID" id="99228490"/>
<dbReference type="Proteomes" id="UP000436911">
    <property type="component" value="Unassembled WGS sequence"/>
</dbReference>
<evidence type="ECO:0000259" key="1">
    <source>
        <dbReference type="Pfam" id="PF11860"/>
    </source>
</evidence>
<dbReference type="AlphaFoldDB" id="A0A368NW84"/>
<dbReference type="EMBL" id="QUSG01000021">
    <property type="protein sequence ID" value="KAA3521829.1"/>
    <property type="molecule type" value="Genomic_DNA"/>
</dbReference>
<evidence type="ECO:0000313" key="2">
    <source>
        <dbReference type="EMBL" id="KAA3521829.1"/>
    </source>
</evidence>
<dbReference type="InterPro" id="IPR024408">
    <property type="entry name" value="Muramidase"/>
</dbReference>
<gene>
    <name evidence="2" type="ORF">DXT89_22905</name>
</gene>
<dbReference type="Pfam" id="PF11860">
    <property type="entry name" value="Muramidase"/>
    <property type="match status" value="1"/>
</dbReference>
<reference evidence="2 3" key="1">
    <citation type="submission" date="2018-08" db="EMBL/GenBank/DDBJ databases">
        <title>Genome sequencing of Agrobacterium vitis strain ICMP 10754.</title>
        <authorList>
            <person name="Visnovsky S.B."/>
            <person name="Pitman A.R."/>
        </authorList>
    </citation>
    <scope>NUCLEOTIDE SEQUENCE [LARGE SCALE GENOMIC DNA]</scope>
    <source>
        <strain evidence="2 3">ICMP 10754</strain>
    </source>
</reference>
<proteinExistence type="predicted"/>
<accession>A0A368NW84</accession>
<name>A0A368NW84_AGRVI</name>
<evidence type="ECO:0000313" key="3">
    <source>
        <dbReference type="Proteomes" id="UP000436911"/>
    </source>
</evidence>
<protein>
    <submittedName>
        <fullName evidence="2">DUF3380 domain-containing protein</fullName>
    </submittedName>
</protein>
<feature type="domain" description="N-acetylmuramidase" evidence="1">
    <location>
        <begin position="6"/>
        <end position="49"/>
    </location>
</feature>